<dbReference type="Proteomes" id="UP001331761">
    <property type="component" value="Unassembled WGS sequence"/>
</dbReference>
<protein>
    <submittedName>
        <fullName evidence="1">Uncharacterized protein</fullName>
    </submittedName>
</protein>
<dbReference type="EMBL" id="WIXE01004722">
    <property type="protein sequence ID" value="KAK5982802.1"/>
    <property type="molecule type" value="Genomic_DNA"/>
</dbReference>
<evidence type="ECO:0000313" key="2">
    <source>
        <dbReference type="Proteomes" id="UP001331761"/>
    </source>
</evidence>
<accession>A0AAN8IV83</accession>
<evidence type="ECO:0000313" key="1">
    <source>
        <dbReference type="EMBL" id="KAK5982802.1"/>
    </source>
</evidence>
<sequence length="99" mass="11323">MPINLDEVFYKLQSPITSARWSGQDDIVYQSWNQGIIRLSASRMTSEVLLEQSYLVLQDQCMISSDQRYVALLMKTSNRVRSLPLISPQSCFIMVFAGN</sequence>
<keyword evidence="2" id="KW-1185">Reference proteome</keyword>
<comment type="caution">
    <text evidence="1">The sequence shown here is derived from an EMBL/GenBank/DDBJ whole genome shotgun (WGS) entry which is preliminary data.</text>
</comment>
<organism evidence="1 2">
    <name type="scientific">Trichostrongylus colubriformis</name>
    <name type="common">Black scour worm</name>
    <dbReference type="NCBI Taxonomy" id="6319"/>
    <lineage>
        <taxon>Eukaryota</taxon>
        <taxon>Metazoa</taxon>
        <taxon>Ecdysozoa</taxon>
        <taxon>Nematoda</taxon>
        <taxon>Chromadorea</taxon>
        <taxon>Rhabditida</taxon>
        <taxon>Rhabditina</taxon>
        <taxon>Rhabditomorpha</taxon>
        <taxon>Strongyloidea</taxon>
        <taxon>Trichostrongylidae</taxon>
        <taxon>Trichostrongylus</taxon>
    </lineage>
</organism>
<proteinExistence type="predicted"/>
<reference evidence="1 2" key="1">
    <citation type="submission" date="2019-10" db="EMBL/GenBank/DDBJ databases">
        <title>Assembly and Annotation for the nematode Trichostrongylus colubriformis.</title>
        <authorList>
            <person name="Martin J."/>
        </authorList>
    </citation>
    <scope>NUCLEOTIDE SEQUENCE [LARGE SCALE GENOMIC DNA]</scope>
    <source>
        <strain evidence="1">G859</strain>
        <tissue evidence="1">Whole worm</tissue>
    </source>
</reference>
<name>A0AAN8IV83_TRICO</name>
<gene>
    <name evidence="1" type="ORF">GCK32_021503</name>
</gene>
<dbReference type="AlphaFoldDB" id="A0AAN8IV83"/>